<dbReference type="EMBL" id="VSSQ01022204">
    <property type="protein sequence ID" value="MPM68344.1"/>
    <property type="molecule type" value="Genomic_DNA"/>
</dbReference>
<evidence type="ECO:0000259" key="9">
    <source>
        <dbReference type="PROSITE" id="PS51856"/>
    </source>
</evidence>
<feature type="domain" description="Rho RNA-BD" evidence="9">
    <location>
        <begin position="79"/>
        <end position="151"/>
    </location>
</feature>
<evidence type="ECO:0000256" key="6">
    <source>
        <dbReference type="ARBA" id="ARBA00022884"/>
    </source>
</evidence>
<evidence type="ECO:0000256" key="7">
    <source>
        <dbReference type="ARBA" id="ARBA00023015"/>
    </source>
</evidence>
<dbReference type="GO" id="GO:0004386">
    <property type="term" value="F:helicase activity"/>
    <property type="evidence" value="ECO:0007669"/>
    <property type="project" value="UniProtKB-KW"/>
</dbReference>
<dbReference type="HAMAP" id="MF_01884">
    <property type="entry name" value="Rho"/>
    <property type="match status" value="1"/>
</dbReference>
<dbReference type="PANTHER" id="PTHR46425">
    <property type="entry name" value="TRANSCRIPTION TERMINATION FACTOR RHO"/>
    <property type="match status" value="1"/>
</dbReference>
<dbReference type="InterPro" id="IPR004665">
    <property type="entry name" value="Term_rho"/>
</dbReference>
<dbReference type="InterPro" id="IPR012340">
    <property type="entry name" value="NA-bd_OB-fold"/>
</dbReference>
<dbReference type="SMART" id="SM00382">
    <property type="entry name" value="AAA"/>
    <property type="match status" value="1"/>
</dbReference>
<evidence type="ECO:0000256" key="2">
    <source>
        <dbReference type="ARBA" id="ARBA00022741"/>
    </source>
</evidence>
<comment type="caution">
    <text evidence="10">The sequence shown here is derived from an EMBL/GenBank/DDBJ whole genome shotgun (WGS) entry which is preliminary data.</text>
</comment>
<evidence type="ECO:0000256" key="3">
    <source>
        <dbReference type="ARBA" id="ARBA00022801"/>
    </source>
</evidence>
<keyword evidence="1" id="KW-0806">Transcription termination</keyword>
<dbReference type="CDD" id="cd01128">
    <property type="entry name" value="rho_factor_C"/>
    <property type="match status" value="1"/>
</dbReference>
<name>A0A645C2Z3_9ZZZZ</name>
<dbReference type="Gene3D" id="3.40.50.300">
    <property type="entry name" value="P-loop containing nucleotide triphosphate hydrolases"/>
    <property type="match status" value="1"/>
</dbReference>
<dbReference type="Pfam" id="PF00006">
    <property type="entry name" value="ATP-synt_ab"/>
    <property type="match status" value="1"/>
</dbReference>
<dbReference type="SUPFAM" id="SSF52540">
    <property type="entry name" value="P-loop containing nucleoside triphosphate hydrolases"/>
    <property type="match status" value="1"/>
</dbReference>
<dbReference type="InterPro" id="IPR000194">
    <property type="entry name" value="ATPase_F1/V1/A1_a/bsu_nucl-bd"/>
</dbReference>
<accession>A0A645C2Z3</accession>
<dbReference type="GO" id="GO:0006353">
    <property type="term" value="P:DNA-templated transcription termination"/>
    <property type="evidence" value="ECO:0007669"/>
    <property type="project" value="UniProtKB-KW"/>
</dbReference>
<dbReference type="GO" id="GO:0016787">
    <property type="term" value="F:hydrolase activity"/>
    <property type="evidence" value="ECO:0007669"/>
    <property type="project" value="UniProtKB-KW"/>
</dbReference>
<protein>
    <submittedName>
        <fullName evidence="10">Transcription termination factor Rho</fullName>
        <ecNumber evidence="10">3.6.4.-</ecNumber>
    </submittedName>
</protein>
<dbReference type="NCBIfam" id="NF006886">
    <property type="entry name" value="PRK09376.1"/>
    <property type="match status" value="1"/>
</dbReference>
<dbReference type="Gene3D" id="2.40.50.140">
    <property type="entry name" value="Nucleic acid-binding proteins"/>
    <property type="match status" value="1"/>
</dbReference>
<evidence type="ECO:0000256" key="8">
    <source>
        <dbReference type="ARBA" id="ARBA00023163"/>
    </source>
</evidence>
<dbReference type="GO" id="GO:0005524">
    <property type="term" value="F:ATP binding"/>
    <property type="evidence" value="ECO:0007669"/>
    <property type="project" value="UniProtKB-KW"/>
</dbReference>
<keyword evidence="7" id="KW-0805">Transcription regulation</keyword>
<sequence length="445" mass="49347">MPKKIVAQVENEPVKVEPVKIEVPEVKEVVEEVKPKDNNTVSFVKPGIVTPKMENKPVTPPQNQVQRPHFTPPVNNVVTQPISGILEIVQDGSGFVRPNFLPNGKDAYIGSMQIRRYGLRAGDLIVGVAKMPKENEKYWAMTRIDKVNDGELAAALKRPDFKDLVPIYPEKQMKLETESDILSTRILDLFCPVGFGQRGMVVSPPKAGKTTLLKEIAAGVAVNYPEVHLMAILVGERPEEVTDMQRFIKGEVIASSFDQKPEEQTRAAEIGMERAKRLVELGKDVVVVFDSITRLARAYNLAIPTSGRTLSGGFDPAALYPSKRFFGAARKIENGGSLTIIGTSLVDTGSKMDDLIFEEFKGTGNMELRLDRDLSERRIFPAFDILKSGTRKEELILDPATLQKVIAIRRMFDAVGENNNATDMIISQMSKTKNNAEFLARIGKK</sequence>
<organism evidence="10">
    <name type="scientific">bioreactor metagenome</name>
    <dbReference type="NCBI Taxonomy" id="1076179"/>
    <lineage>
        <taxon>unclassified sequences</taxon>
        <taxon>metagenomes</taxon>
        <taxon>ecological metagenomes</taxon>
    </lineage>
</organism>
<evidence type="ECO:0000256" key="1">
    <source>
        <dbReference type="ARBA" id="ARBA00022472"/>
    </source>
</evidence>
<dbReference type="GO" id="GO:0003723">
    <property type="term" value="F:RNA binding"/>
    <property type="evidence" value="ECO:0007669"/>
    <property type="project" value="UniProtKB-KW"/>
</dbReference>
<evidence type="ECO:0000256" key="5">
    <source>
        <dbReference type="ARBA" id="ARBA00022840"/>
    </source>
</evidence>
<evidence type="ECO:0000256" key="4">
    <source>
        <dbReference type="ARBA" id="ARBA00022806"/>
    </source>
</evidence>
<evidence type="ECO:0000313" key="10">
    <source>
        <dbReference type="EMBL" id="MPM68344.1"/>
    </source>
</evidence>
<reference evidence="10" key="1">
    <citation type="submission" date="2019-08" db="EMBL/GenBank/DDBJ databases">
        <authorList>
            <person name="Kucharzyk K."/>
            <person name="Murdoch R.W."/>
            <person name="Higgins S."/>
            <person name="Loffler F."/>
        </authorList>
    </citation>
    <scope>NUCLEOTIDE SEQUENCE</scope>
</reference>
<dbReference type="EC" id="3.6.4.-" evidence="10"/>
<dbReference type="PANTHER" id="PTHR46425:SF1">
    <property type="entry name" value="TRANSCRIPTION TERMINATION FACTOR RHO"/>
    <property type="match status" value="1"/>
</dbReference>
<proteinExistence type="inferred from homology"/>
<keyword evidence="6" id="KW-0694">RNA-binding</keyword>
<dbReference type="InterPro" id="IPR041703">
    <property type="entry name" value="Rho_factor_ATP-bd"/>
</dbReference>
<keyword evidence="4" id="KW-0347">Helicase</keyword>
<keyword evidence="3 10" id="KW-0378">Hydrolase</keyword>
<dbReference type="InterPro" id="IPR003593">
    <property type="entry name" value="AAA+_ATPase"/>
</dbReference>
<dbReference type="NCBIfam" id="TIGR00767">
    <property type="entry name" value="rho"/>
    <property type="match status" value="1"/>
</dbReference>
<dbReference type="AlphaFoldDB" id="A0A645C2Z3"/>
<dbReference type="Pfam" id="PF07497">
    <property type="entry name" value="Rho_RNA_bind"/>
    <property type="match status" value="1"/>
</dbReference>
<gene>
    <name evidence="10" type="primary">rho_27</name>
    <name evidence="10" type="ORF">SDC9_115276</name>
</gene>
<dbReference type="InterPro" id="IPR011113">
    <property type="entry name" value="Rho_RNA-bd"/>
</dbReference>
<dbReference type="SUPFAM" id="SSF50249">
    <property type="entry name" value="Nucleic acid-binding proteins"/>
    <property type="match status" value="1"/>
</dbReference>
<keyword evidence="8" id="KW-0804">Transcription</keyword>
<keyword evidence="5" id="KW-0067">ATP-binding</keyword>
<keyword evidence="2" id="KW-0547">Nucleotide-binding</keyword>
<dbReference type="GO" id="GO:0008186">
    <property type="term" value="F:ATP-dependent activity, acting on RNA"/>
    <property type="evidence" value="ECO:0007669"/>
    <property type="project" value="InterPro"/>
</dbReference>
<dbReference type="InterPro" id="IPR027417">
    <property type="entry name" value="P-loop_NTPase"/>
</dbReference>
<dbReference type="PROSITE" id="PS51856">
    <property type="entry name" value="RHO_RNA_BD"/>
    <property type="match status" value="1"/>
</dbReference>